<sequence length="550" mass="62901">MKRRDALKTMSAAAAGLYLSNIFAQGQWLGTPFQPEISGPFKPTWESLMKYQVPDWFRDAKFGMWAHWGPQCEPEAGDWYARGMYMEDSWQYKYHLEHYGHPSKVGFKDVIHSWKADRWDPDDLVGLYKKAGAKYFMAMANHHDNLDLYNSTYQKEWNSVKRGPKKDIVKGWADAARKYDLPFAVSVHAAHAWSWFETSQRADTKGPLAGVPYDGKLTAKEGKGTWWEGLDPQELYAQNHPLGENSHDNGMIHRQWNWGNGVAPPTEAYMEKFYNRTKELIDVYKPDMVYFDDTALPFWPVSDVGLRFAAYMYNKSIADHGELKAVITGKILNEDQRQAMVWDIERGQSNTIEPLPWQTDTCIGGWHYDRGIYDRKEYKTAKTVIHTLIDVVSKNGNLMLNIPVRGNGSIDEQERAVVEEIGEWMALNSKSIYGTRPWKIFGEGPQQESAGELQAQGFNEGKGEPFSYKDIRFATKGETLYATVMGWPEQGKAVIKSLAEGNAHYPKKIRRIRLVSTGQRLSFRQTPEGLIVDFPEAKGKCFYANPLEIS</sequence>
<proteinExistence type="inferred from homology"/>
<dbReference type="SMART" id="SM00812">
    <property type="entry name" value="Alpha_L_fucos"/>
    <property type="match status" value="1"/>
</dbReference>
<dbReference type="Gene3D" id="3.20.20.80">
    <property type="entry name" value="Glycosidases"/>
    <property type="match status" value="1"/>
</dbReference>
<evidence type="ECO:0000256" key="4">
    <source>
        <dbReference type="ARBA" id="ARBA00022801"/>
    </source>
</evidence>
<dbReference type="GO" id="GO:0005764">
    <property type="term" value="C:lysosome"/>
    <property type="evidence" value="ECO:0007669"/>
    <property type="project" value="TreeGrafter"/>
</dbReference>
<dbReference type="Proteomes" id="UP000182248">
    <property type="component" value="Unassembled WGS sequence"/>
</dbReference>
<evidence type="ECO:0000256" key="6">
    <source>
        <dbReference type="SAM" id="SignalP"/>
    </source>
</evidence>
<dbReference type="Pfam" id="PF16757">
    <property type="entry name" value="Fucosidase_C"/>
    <property type="match status" value="1"/>
</dbReference>
<keyword evidence="10" id="KW-1185">Reference proteome</keyword>
<dbReference type="InterPro" id="IPR000933">
    <property type="entry name" value="Glyco_hydro_29"/>
</dbReference>
<accession>A0A1K1RGZ9</accession>
<name>A0A1K1RGZ9_9FLAO</name>
<keyword evidence="5" id="KW-0326">Glycosidase</keyword>
<dbReference type="GO" id="GO:0016139">
    <property type="term" value="P:glycoside catabolic process"/>
    <property type="evidence" value="ECO:0007669"/>
    <property type="project" value="TreeGrafter"/>
</dbReference>
<dbReference type="STRING" id="1150368.SAMN02927921_03570"/>
<dbReference type="InterPro" id="IPR057739">
    <property type="entry name" value="Glyco_hydro_29_N"/>
</dbReference>
<evidence type="ECO:0000256" key="5">
    <source>
        <dbReference type="ARBA" id="ARBA00023295"/>
    </source>
</evidence>
<dbReference type="InterPro" id="IPR013780">
    <property type="entry name" value="Glyco_hydro_b"/>
</dbReference>
<comment type="similarity">
    <text evidence="1">Belongs to the glycosyl hydrolase 29 family.</text>
</comment>
<evidence type="ECO:0000313" key="10">
    <source>
        <dbReference type="Proteomes" id="UP000182248"/>
    </source>
</evidence>
<evidence type="ECO:0000313" key="9">
    <source>
        <dbReference type="EMBL" id="SFW71455.1"/>
    </source>
</evidence>
<dbReference type="EC" id="3.2.1.51" evidence="2"/>
<dbReference type="Pfam" id="PF01120">
    <property type="entry name" value="Alpha_L_fucos"/>
    <property type="match status" value="1"/>
</dbReference>
<dbReference type="RefSeq" id="WP_072318819.1">
    <property type="nucleotide sequence ID" value="NZ_FPJE01000025.1"/>
</dbReference>
<keyword evidence="4" id="KW-0378">Hydrolase</keyword>
<dbReference type="Gene3D" id="2.60.40.1180">
    <property type="entry name" value="Golgi alpha-mannosidase II"/>
    <property type="match status" value="1"/>
</dbReference>
<dbReference type="GO" id="GO:0006004">
    <property type="term" value="P:fucose metabolic process"/>
    <property type="evidence" value="ECO:0007669"/>
    <property type="project" value="TreeGrafter"/>
</dbReference>
<reference evidence="9 10" key="1">
    <citation type="submission" date="2016-11" db="EMBL/GenBank/DDBJ databases">
        <authorList>
            <person name="Jaros S."/>
            <person name="Januszkiewicz K."/>
            <person name="Wedrychowicz H."/>
        </authorList>
    </citation>
    <scope>NUCLEOTIDE SEQUENCE [LARGE SCALE GENOMIC DNA]</scope>
    <source>
        <strain evidence="9 10">CGMCC 1.12145</strain>
    </source>
</reference>
<dbReference type="EMBL" id="FPJE01000025">
    <property type="protein sequence ID" value="SFW71455.1"/>
    <property type="molecule type" value="Genomic_DNA"/>
</dbReference>
<dbReference type="SUPFAM" id="SSF51445">
    <property type="entry name" value="(Trans)glycosidases"/>
    <property type="match status" value="1"/>
</dbReference>
<feature type="domain" description="Glycoside hydrolase family 29 N-terminal" evidence="7">
    <location>
        <begin position="38"/>
        <end position="429"/>
    </location>
</feature>
<keyword evidence="3 6" id="KW-0732">Signal</keyword>
<evidence type="ECO:0000256" key="1">
    <source>
        <dbReference type="ARBA" id="ARBA00007951"/>
    </source>
</evidence>
<dbReference type="AlphaFoldDB" id="A0A1K1RGZ9"/>
<dbReference type="InterPro" id="IPR017853">
    <property type="entry name" value="GH"/>
</dbReference>
<evidence type="ECO:0000259" key="8">
    <source>
        <dbReference type="Pfam" id="PF16757"/>
    </source>
</evidence>
<evidence type="ECO:0000256" key="2">
    <source>
        <dbReference type="ARBA" id="ARBA00012662"/>
    </source>
</evidence>
<feature type="domain" description="Alpha-L-fucosidase C-terminal" evidence="8">
    <location>
        <begin position="469"/>
        <end position="538"/>
    </location>
</feature>
<gene>
    <name evidence="9" type="ORF">SAMN02927921_03570</name>
</gene>
<dbReference type="PANTHER" id="PTHR10030">
    <property type="entry name" value="ALPHA-L-FUCOSIDASE"/>
    <property type="match status" value="1"/>
</dbReference>
<protein>
    <recommendedName>
        <fullName evidence="2">alpha-L-fucosidase</fullName>
        <ecNumber evidence="2">3.2.1.51</ecNumber>
    </recommendedName>
</protein>
<evidence type="ECO:0000259" key="7">
    <source>
        <dbReference type="Pfam" id="PF01120"/>
    </source>
</evidence>
<dbReference type="PANTHER" id="PTHR10030:SF37">
    <property type="entry name" value="ALPHA-L-FUCOSIDASE-RELATED"/>
    <property type="match status" value="1"/>
</dbReference>
<evidence type="ECO:0000256" key="3">
    <source>
        <dbReference type="ARBA" id="ARBA00022729"/>
    </source>
</evidence>
<dbReference type="GO" id="GO:0004560">
    <property type="term" value="F:alpha-L-fucosidase activity"/>
    <property type="evidence" value="ECO:0007669"/>
    <property type="project" value="InterPro"/>
</dbReference>
<feature type="chain" id="PRO_5009667628" description="alpha-L-fucosidase" evidence="6">
    <location>
        <begin position="25"/>
        <end position="550"/>
    </location>
</feature>
<dbReference type="InterPro" id="IPR031919">
    <property type="entry name" value="Fucosidase_C"/>
</dbReference>
<dbReference type="OrthoDB" id="1095333at2"/>
<feature type="signal peptide" evidence="6">
    <location>
        <begin position="1"/>
        <end position="24"/>
    </location>
</feature>
<organism evidence="9 10">
    <name type="scientific">Sinomicrobium oceani</name>
    <dbReference type="NCBI Taxonomy" id="1150368"/>
    <lineage>
        <taxon>Bacteria</taxon>
        <taxon>Pseudomonadati</taxon>
        <taxon>Bacteroidota</taxon>
        <taxon>Flavobacteriia</taxon>
        <taxon>Flavobacteriales</taxon>
        <taxon>Flavobacteriaceae</taxon>
        <taxon>Sinomicrobium</taxon>
    </lineage>
</organism>